<feature type="transmembrane region" description="Helical" evidence="1">
    <location>
        <begin position="57"/>
        <end position="76"/>
    </location>
</feature>
<feature type="transmembrane region" description="Helical" evidence="1">
    <location>
        <begin position="96"/>
        <end position="123"/>
    </location>
</feature>
<sequence>MGIVFVPAYFPLFLNTLAEKLQLVDWINAIIFLAGSALLAVILTFGDIVYMFHSGATITGILLIAFIILLKLHPLVARENRLYSVHVFRQPTLNIMQLQIFLFSGVTLCVFKMVCLPISLIFFRVM</sequence>
<keyword evidence="1" id="KW-1133">Transmembrane helix</keyword>
<keyword evidence="1" id="KW-0472">Membrane</keyword>
<dbReference type="AlphaFoldDB" id="A0AA37GVR4"/>
<organism evidence="2 3">
    <name type="scientific">Colletotrichum liriopes</name>
    <dbReference type="NCBI Taxonomy" id="708192"/>
    <lineage>
        <taxon>Eukaryota</taxon>
        <taxon>Fungi</taxon>
        <taxon>Dikarya</taxon>
        <taxon>Ascomycota</taxon>
        <taxon>Pezizomycotina</taxon>
        <taxon>Sordariomycetes</taxon>
        <taxon>Hypocreomycetidae</taxon>
        <taxon>Glomerellales</taxon>
        <taxon>Glomerellaceae</taxon>
        <taxon>Colletotrichum</taxon>
        <taxon>Colletotrichum spaethianum species complex</taxon>
    </lineage>
</organism>
<protein>
    <submittedName>
        <fullName evidence="2">Efflux pump DEP3</fullName>
    </submittedName>
</protein>
<gene>
    <name evidence="2" type="ORF">ColLi_10110</name>
</gene>
<evidence type="ECO:0000256" key="1">
    <source>
        <dbReference type="SAM" id="Phobius"/>
    </source>
</evidence>
<evidence type="ECO:0000313" key="2">
    <source>
        <dbReference type="EMBL" id="GJC87272.1"/>
    </source>
</evidence>
<dbReference type="EMBL" id="BPPX01000025">
    <property type="protein sequence ID" value="GJC87272.1"/>
    <property type="molecule type" value="Genomic_DNA"/>
</dbReference>
<feature type="transmembrane region" description="Helical" evidence="1">
    <location>
        <begin position="28"/>
        <end position="50"/>
    </location>
</feature>
<reference evidence="2 3" key="1">
    <citation type="submission" date="2021-07" db="EMBL/GenBank/DDBJ databases">
        <title>Genome data of Colletotrichum spaethianum.</title>
        <authorList>
            <person name="Utami Y.D."/>
            <person name="Hiruma K."/>
        </authorList>
    </citation>
    <scope>NUCLEOTIDE SEQUENCE [LARGE SCALE GENOMIC DNA]</scope>
    <source>
        <strain evidence="2 3">MAFF 242679</strain>
    </source>
</reference>
<keyword evidence="3" id="KW-1185">Reference proteome</keyword>
<evidence type="ECO:0000313" key="3">
    <source>
        <dbReference type="Proteomes" id="UP001055172"/>
    </source>
</evidence>
<accession>A0AA37GVR4</accession>
<name>A0AA37GVR4_9PEZI</name>
<comment type="caution">
    <text evidence="2">The sequence shown here is derived from an EMBL/GenBank/DDBJ whole genome shotgun (WGS) entry which is preliminary data.</text>
</comment>
<proteinExistence type="predicted"/>
<keyword evidence="1" id="KW-0812">Transmembrane</keyword>
<dbReference type="Proteomes" id="UP001055172">
    <property type="component" value="Unassembled WGS sequence"/>
</dbReference>